<accession>A0A9P8PVJ5</accession>
<sequence>SSWFGSLDFDLSAVELQISTDADLVYSFWRVKSHKPEPSGLTGVLVQHQLGIDDLTELREERLKLVRSYFRSNTTNEDLTSLVLFFSWNGSLWINNLTIKDMLGLQHFIDGLLSGESQKPKPSGTTIGVSHDRVINHLTEVAALAGAGPDGAAGVEGAARAASGVEDSLSIVTEEVDGSSFLTSAVASSFLTAGTVTSSFAFVSSVEEEETLVSSSSPYKSSNKASSSDNDIVGIL</sequence>
<proteinExistence type="predicted"/>
<dbReference type="AlphaFoldDB" id="A0A9P8PVJ5"/>
<name>A0A9P8PVJ5_WICPI</name>
<protein>
    <submittedName>
        <fullName evidence="2">Uncharacterized protein</fullName>
    </submittedName>
</protein>
<evidence type="ECO:0000256" key="1">
    <source>
        <dbReference type="SAM" id="MobiDB-lite"/>
    </source>
</evidence>
<reference evidence="2" key="1">
    <citation type="journal article" date="2021" name="Open Biol.">
        <title>Shared evolutionary footprints suggest mitochondrial oxidative damage underlies multiple complex I losses in fungi.</title>
        <authorList>
            <person name="Schikora-Tamarit M.A."/>
            <person name="Marcet-Houben M."/>
            <person name="Nosek J."/>
            <person name="Gabaldon T."/>
        </authorList>
    </citation>
    <scope>NUCLEOTIDE SEQUENCE</scope>
    <source>
        <strain evidence="2">CBS2887</strain>
    </source>
</reference>
<dbReference type="EMBL" id="JAEUBG010005011">
    <property type="protein sequence ID" value="KAH3679202.1"/>
    <property type="molecule type" value="Genomic_DNA"/>
</dbReference>
<dbReference type="Proteomes" id="UP000774326">
    <property type="component" value="Unassembled WGS sequence"/>
</dbReference>
<feature type="region of interest" description="Disordered" evidence="1">
    <location>
        <begin position="213"/>
        <end position="236"/>
    </location>
</feature>
<organism evidence="2 3">
    <name type="scientific">Wickerhamomyces pijperi</name>
    <name type="common">Yeast</name>
    <name type="synonym">Pichia pijperi</name>
    <dbReference type="NCBI Taxonomy" id="599730"/>
    <lineage>
        <taxon>Eukaryota</taxon>
        <taxon>Fungi</taxon>
        <taxon>Dikarya</taxon>
        <taxon>Ascomycota</taxon>
        <taxon>Saccharomycotina</taxon>
        <taxon>Saccharomycetes</taxon>
        <taxon>Phaffomycetales</taxon>
        <taxon>Wickerhamomycetaceae</taxon>
        <taxon>Wickerhamomyces</taxon>
    </lineage>
</organism>
<feature type="non-terminal residue" evidence="2">
    <location>
        <position position="236"/>
    </location>
</feature>
<evidence type="ECO:0000313" key="2">
    <source>
        <dbReference type="EMBL" id="KAH3679202.1"/>
    </source>
</evidence>
<keyword evidence="3" id="KW-1185">Reference proteome</keyword>
<comment type="caution">
    <text evidence="2">The sequence shown here is derived from an EMBL/GenBank/DDBJ whole genome shotgun (WGS) entry which is preliminary data.</text>
</comment>
<evidence type="ECO:0000313" key="3">
    <source>
        <dbReference type="Proteomes" id="UP000774326"/>
    </source>
</evidence>
<gene>
    <name evidence="2" type="ORF">WICPIJ_008702</name>
</gene>
<feature type="compositionally biased region" description="Low complexity" evidence="1">
    <location>
        <begin position="213"/>
        <end position="228"/>
    </location>
</feature>
<reference evidence="2" key="2">
    <citation type="submission" date="2021-01" db="EMBL/GenBank/DDBJ databases">
        <authorList>
            <person name="Schikora-Tamarit M.A."/>
        </authorList>
    </citation>
    <scope>NUCLEOTIDE SEQUENCE</scope>
    <source>
        <strain evidence="2">CBS2887</strain>
    </source>
</reference>